<dbReference type="HOGENOM" id="CLU_1656291_0_0_1"/>
<dbReference type="AlphaFoldDB" id="J8ZR69"/>
<proteinExistence type="predicted"/>
<reference evidence="1 2" key="1">
    <citation type="submission" date="2011-08" db="EMBL/GenBank/DDBJ databases">
        <authorList>
            <person name="Liu Z.J."/>
            <person name="Shi F.L."/>
            <person name="Lu J.Q."/>
            <person name="Li M."/>
            <person name="Wang Z.L."/>
        </authorList>
    </citation>
    <scope>NUCLEOTIDE SEQUENCE [LARGE SCALE GENOMIC DNA]</scope>
    <source>
        <strain evidence="1 2">USNM 41457</strain>
    </source>
</reference>
<gene>
    <name evidence="1" type="ORF">EDEG_03384</name>
</gene>
<accession>J8ZR69</accession>
<organism evidence="1 2">
    <name type="scientific">Edhazardia aedis (strain USNM 41457)</name>
    <name type="common">Microsporidian parasite</name>
    <dbReference type="NCBI Taxonomy" id="1003232"/>
    <lineage>
        <taxon>Eukaryota</taxon>
        <taxon>Fungi</taxon>
        <taxon>Fungi incertae sedis</taxon>
        <taxon>Microsporidia</taxon>
        <taxon>Edhazardia</taxon>
    </lineage>
</organism>
<name>J8ZR69_EDHAE</name>
<dbReference type="InParanoid" id="J8ZR69"/>
<comment type="caution">
    <text evidence="1">The sequence shown here is derived from an EMBL/GenBank/DDBJ whole genome shotgun (WGS) entry which is preliminary data.</text>
</comment>
<protein>
    <submittedName>
        <fullName evidence="1">Uncharacterized protein</fullName>
    </submittedName>
</protein>
<dbReference type="EMBL" id="AFBI03000085">
    <property type="protein sequence ID" value="EJW02188.1"/>
    <property type="molecule type" value="Genomic_DNA"/>
</dbReference>
<evidence type="ECO:0000313" key="1">
    <source>
        <dbReference type="EMBL" id="EJW02188.1"/>
    </source>
</evidence>
<dbReference type="VEuPathDB" id="MicrosporidiaDB:EDEG_03384"/>
<sequence length="160" mass="19110">YFVFQENPCINEGKDLQENQENNDGLKKELPIFLKIEQFIQEKKFFCKSKQGIPKDKTMNIWLMKTISKASAAKQNSVKFFKNLHERTKKMLKNCDQERFGIFKKNIEEQNDKIEKLYGELVAESKKLKIYDNYKKIVMNNIRYLNKQISKKIAFKHCTE</sequence>
<reference evidence="2" key="2">
    <citation type="submission" date="2015-07" db="EMBL/GenBank/DDBJ databases">
        <title>Contrasting host-pathogen interactions and genome evolution in two generalist and specialist microsporidian pathogens of mosquitoes.</title>
        <authorList>
            <consortium name="The Broad Institute Genomics Platform"/>
            <consortium name="The Broad Institute Genome Sequencing Center for Infectious Disease"/>
            <person name="Cuomo C.A."/>
            <person name="Sanscrainte N.D."/>
            <person name="Goldberg J.M."/>
            <person name="Heiman D."/>
            <person name="Young S."/>
            <person name="Zeng Q."/>
            <person name="Becnel J.J."/>
            <person name="Birren B.W."/>
        </authorList>
    </citation>
    <scope>NUCLEOTIDE SEQUENCE [LARGE SCALE GENOMIC DNA]</scope>
    <source>
        <strain evidence="2">USNM 41457</strain>
    </source>
</reference>
<feature type="non-terminal residue" evidence="1">
    <location>
        <position position="1"/>
    </location>
</feature>
<evidence type="ECO:0000313" key="2">
    <source>
        <dbReference type="Proteomes" id="UP000003163"/>
    </source>
</evidence>
<keyword evidence="2" id="KW-1185">Reference proteome</keyword>
<dbReference type="Proteomes" id="UP000003163">
    <property type="component" value="Unassembled WGS sequence"/>
</dbReference>